<feature type="transmembrane region" description="Helical" evidence="8">
    <location>
        <begin position="304"/>
        <end position="323"/>
    </location>
</feature>
<keyword evidence="10" id="KW-1185">Reference proteome</keyword>
<comment type="subcellular location">
    <subcellularLocation>
        <location evidence="1">Cell membrane</location>
        <topology evidence="1">Multi-pass membrane protein</topology>
    </subcellularLocation>
</comment>
<dbReference type="EMBL" id="CP001810">
    <property type="protein sequence ID" value="ADL32767.1"/>
    <property type="molecule type" value="Genomic_DNA"/>
</dbReference>
<evidence type="ECO:0000256" key="7">
    <source>
        <dbReference type="ARBA" id="ARBA00023136"/>
    </source>
</evidence>
<keyword evidence="3" id="KW-0813">Transport</keyword>
<evidence type="ECO:0000256" key="6">
    <source>
        <dbReference type="ARBA" id="ARBA00022989"/>
    </source>
</evidence>
<keyword evidence="6 8" id="KW-1133">Transmembrane helix</keyword>
<dbReference type="PANTHER" id="PTHR36838:SF4">
    <property type="entry name" value="AUXIN EFFLUX CARRIER FAMILY PROTEIN"/>
    <property type="match status" value="1"/>
</dbReference>
<evidence type="ECO:0000256" key="4">
    <source>
        <dbReference type="ARBA" id="ARBA00022475"/>
    </source>
</evidence>
<dbReference type="GO" id="GO:0005886">
    <property type="term" value="C:plasma membrane"/>
    <property type="evidence" value="ECO:0007669"/>
    <property type="project" value="UniProtKB-SubCell"/>
</dbReference>
<feature type="transmembrane region" description="Helical" evidence="8">
    <location>
        <begin position="273"/>
        <end position="292"/>
    </location>
</feature>
<protein>
    <submittedName>
        <fullName evidence="9">Transporter membrane transport protein family</fullName>
    </submittedName>
</protein>
<dbReference type="InterPro" id="IPR004776">
    <property type="entry name" value="Mem_transp_PIN-like"/>
</dbReference>
<comment type="similarity">
    <text evidence="2">Belongs to the auxin efflux carrier (TC 2.A.69) family.</text>
</comment>
<reference evidence="9 10" key="1">
    <citation type="journal article" date="2010" name="PLoS ONE">
        <title>The glycobiome of the rumen bacterium Butyrivibrio proteoclasticus B316(T) highlights adaptation to a polysaccharide-rich environment.</title>
        <authorList>
            <person name="Kelly W.J."/>
            <person name="Leahy S.C."/>
            <person name="Altermann E."/>
            <person name="Yeoman C.J."/>
            <person name="Dunne J.C."/>
            <person name="Kong Z."/>
            <person name="Pacheco D.M."/>
            <person name="Li D."/>
            <person name="Noel S.J."/>
            <person name="Moon C.D."/>
            <person name="Cookson A.L."/>
            <person name="Attwood G.T."/>
        </authorList>
    </citation>
    <scope>NUCLEOTIDE SEQUENCE [LARGE SCALE GENOMIC DNA]</scope>
    <source>
        <strain evidence="10">ATCC 51982 / DSM 14932 / B316</strain>
    </source>
</reference>
<dbReference type="Pfam" id="PF03547">
    <property type="entry name" value="Mem_trans"/>
    <property type="match status" value="1"/>
</dbReference>
<dbReference type="Proteomes" id="UP000001299">
    <property type="component" value="Chromosome 1"/>
</dbReference>
<keyword evidence="4" id="KW-1003">Cell membrane</keyword>
<feature type="transmembrane region" description="Helical" evidence="8">
    <location>
        <begin position="213"/>
        <end position="232"/>
    </location>
</feature>
<feature type="transmembrane region" description="Helical" evidence="8">
    <location>
        <begin position="180"/>
        <end position="201"/>
    </location>
</feature>
<gene>
    <name evidence="9" type="ordered locus">bpr_I0015</name>
</gene>
<evidence type="ECO:0000313" key="10">
    <source>
        <dbReference type="Proteomes" id="UP000001299"/>
    </source>
</evidence>
<evidence type="ECO:0000256" key="3">
    <source>
        <dbReference type="ARBA" id="ARBA00022448"/>
    </source>
</evidence>
<evidence type="ECO:0000256" key="8">
    <source>
        <dbReference type="SAM" id="Phobius"/>
    </source>
</evidence>
<dbReference type="KEGG" id="bpb:bpr_I0015"/>
<sequence>MDNLIFSLNATLPIFLLMVLGYIFNKIHIIDEKAATWMNKFVFKIALPVLLFEDLAKQDFAGSWNGRFVIFCFCVTLCSILLITAISRLIISNKVERGEFIQGSYRSSAALLGIAFIHNIYGSGSSGMAPLMIIGSVPLYNIFAVIILMTTAPKSVVMGRYTSESDNSDQVRKELIIKTLIGIVKNPILIGIFIGLFWSLFKIPMPKILGSMVSSIGGLSTPLGLMAMGATFDYSKAINKIKPTLLASFIKLFALVGLFMPFAVLMGFRNEQIIALLVMLGSATTVSSFVMAKNMGHEGTLSSSIVMMTTFGCSFSLTLWLFVLKTLSLI</sequence>
<feature type="transmembrane region" description="Helical" evidence="8">
    <location>
        <begin position="68"/>
        <end position="91"/>
    </location>
</feature>
<dbReference type="PANTHER" id="PTHR36838">
    <property type="entry name" value="AUXIN EFFLUX CARRIER FAMILY PROTEIN"/>
    <property type="match status" value="1"/>
</dbReference>
<dbReference type="AlphaFoldDB" id="E0S2E4"/>
<feature type="transmembrane region" description="Helical" evidence="8">
    <location>
        <begin position="244"/>
        <end position="267"/>
    </location>
</feature>
<keyword evidence="7 8" id="KW-0472">Membrane</keyword>
<feature type="transmembrane region" description="Helical" evidence="8">
    <location>
        <begin position="6"/>
        <end position="25"/>
    </location>
</feature>
<dbReference type="GO" id="GO:0055085">
    <property type="term" value="P:transmembrane transport"/>
    <property type="evidence" value="ECO:0007669"/>
    <property type="project" value="InterPro"/>
</dbReference>
<dbReference type="STRING" id="515622.bpr_I0015"/>
<evidence type="ECO:0000256" key="2">
    <source>
        <dbReference type="ARBA" id="ARBA00010145"/>
    </source>
</evidence>
<organism evidence="9 10">
    <name type="scientific">Butyrivibrio proteoclasticus (strain ATCC 51982 / DSM 14932 / B316)</name>
    <name type="common">Clostridium proteoclasticum</name>
    <dbReference type="NCBI Taxonomy" id="515622"/>
    <lineage>
        <taxon>Bacteria</taxon>
        <taxon>Bacillati</taxon>
        <taxon>Bacillota</taxon>
        <taxon>Clostridia</taxon>
        <taxon>Lachnospirales</taxon>
        <taxon>Lachnospiraceae</taxon>
        <taxon>Butyrivibrio</taxon>
    </lineage>
</organism>
<dbReference type="RefSeq" id="WP_013279426.1">
    <property type="nucleotide sequence ID" value="NC_014387.1"/>
</dbReference>
<proteinExistence type="inferred from homology"/>
<evidence type="ECO:0000313" key="9">
    <source>
        <dbReference type="EMBL" id="ADL32767.1"/>
    </source>
</evidence>
<dbReference type="eggNOG" id="COG0679">
    <property type="taxonomic scope" value="Bacteria"/>
</dbReference>
<evidence type="ECO:0000256" key="1">
    <source>
        <dbReference type="ARBA" id="ARBA00004651"/>
    </source>
</evidence>
<feature type="transmembrane region" description="Helical" evidence="8">
    <location>
        <begin position="103"/>
        <end position="121"/>
    </location>
</feature>
<dbReference type="HOGENOM" id="CLU_056175_3_0_9"/>
<name>E0S2E4_BUTPB</name>
<accession>E0S2E4</accession>
<evidence type="ECO:0000256" key="5">
    <source>
        <dbReference type="ARBA" id="ARBA00022692"/>
    </source>
</evidence>
<feature type="transmembrane region" description="Helical" evidence="8">
    <location>
        <begin position="127"/>
        <end position="150"/>
    </location>
</feature>
<dbReference type="Gene3D" id="1.20.1530.20">
    <property type="match status" value="1"/>
</dbReference>
<dbReference type="InterPro" id="IPR038770">
    <property type="entry name" value="Na+/solute_symporter_sf"/>
</dbReference>
<keyword evidence="5 8" id="KW-0812">Transmembrane</keyword>